<dbReference type="AlphaFoldDB" id="A0A4Y2DVL1"/>
<gene>
    <name evidence="1" type="ORF">AVEN_253731_1</name>
</gene>
<evidence type="ECO:0000313" key="2">
    <source>
        <dbReference type="Proteomes" id="UP000499080"/>
    </source>
</evidence>
<name>A0A4Y2DVL1_ARAVE</name>
<proteinExistence type="predicted"/>
<accession>A0A4Y2DVL1</accession>
<evidence type="ECO:0000313" key="1">
    <source>
        <dbReference type="EMBL" id="GBM20932.1"/>
    </source>
</evidence>
<organism evidence="1 2">
    <name type="scientific">Araneus ventricosus</name>
    <name type="common">Orbweaver spider</name>
    <name type="synonym">Epeira ventricosa</name>
    <dbReference type="NCBI Taxonomy" id="182803"/>
    <lineage>
        <taxon>Eukaryota</taxon>
        <taxon>Metazoa</taxon>
        <taxon>Ecdysozoa</taxon>
        <taxon>Arthropoda</taxon>
        <taxon>Chelicerata</taxon>
        <taxon>Arachnida</taxon>
        <taxon>Araneae</taxon>
        <taxon>Araneomorphae</taxon>
        <taxon>Entelegynae</taxon>
        <taxon>Araneoidea</taxon>
        <taxon>Araneidae</taxon>
        <taxon>Araneus</taxon>
    </lineage>
</organism>
<comment type="caution">
    <text evidence="1">The sequence shown here is derived from an EMBL/GenBank/DDBJ whole genome shotgun (WGS) entry which is preliminary data.</text>
</comment>
<reference evidence="1 2" key="1">
    <citation type="journal article" date="2019" name="Sci. Rep.">
        <title>Orb-weaving spider Araneus ventricosus genome elucidates the spidroin gene catalogue.</title>
        <authorList>
            <person name="Kono N."/>
            <person name="Nakamura H."/>
            <person name="Ohtoshi R."/>
            <person name="Moran D.A.P."/>
            <person name="Shinohara A."/>
            <person name="Yoshida Y."/>
            <person name="Fujiwara M."/>
            <person name="Mori M."/>
            <person name="Tomita M."/>
            <person name="Arakawa K."/>
        </authorList>
    </citation>
    <scope>NUCLEOTIDE SEQUENCE [LARGE SCALE GENOMIC DNA]</scope>
</reference>
<protein>
    <submittedName>
        <fullName evidence="1">Uncharacterized protein</fullName>
    </submittedName>
</protein>
<sequence length="91" mass="10371">MPYLIFCNGRTSGYYNVQNEQPKTRTELGKTFRVSVVWWKDLGFRNGGFHDRNPIPPCLIYVACMCAWCAPNLTSGLFVDVSQKFGERDAS</sequence>
<keyword evidence="2" id="KW-1185">Reference proteome</keyword>
<dbReference type="Proteomes" id="UP000499080">
    <property type="component" value="Unassembled WGS sequence"/>
</dbReference>
<dbReference type="EMBL" id="BGPR01000450">
    <property type="protein sequence ID" value="GBM20932.1"/>
    <property type="molecule type" value="Genomic_DNA"/>
</dbReference>